<dbReference type="OrthoDB" id="6168954at2759"/>
<keyword evidence="2" id="KW-1133">Transmembrane helix</keyword>
<sequence>MFSVLLFVSFSCLSEFGTTCAVYIEQNTTYRNDYGVSSKQTTTYNDDGGVSSEQTTTYIDDGGVSSKQTTTYIDDGVVSSDQTTTYIDDGGVSSEQTTTYIDNGGVSSEQTTTYIDDDGVSSKPTTTYIDDGGVSSEQTTTYIDDEQTTTYIDDDGVSSKQTTTYIDDGGVSSEQTTTYIHNGGISSEQTTTYIDHGGISSEQTTKFTDDYGVVSEQTTTYIDDDNVSSEQTTNYMYNYGVSLKTDVEINSVEKIKYTNRMKCEIIDLTDNVLPSASGMAYPVNKSGQSILIWFDDFNYLSLTISKNCVSLALHMFLRKIIDIAYLQDFLTKCPDGTFIQNMFCDSSLAYNVSYIKDIFPHFSNVQIYFTDKFDHCTAQFNVFLESENHLLTNADIYHFLTNETVCWKYVHFTYLLNVKFSLKEISDDRINLKRGFLSTHTSYAKVFVILKYQSCKEKFLHYIYWNGLHVKENDTYLLGIGNIITFNQENNCFQVRFQCPDSYYHPVLELPNLAVAYLETAIAVEVTLVNGFMLYIFLQKENRTPVTLLLSALAISDTTAAILMTILKFIAYQIYGNQIDYSGILAQWYIFDYPQCIMYFLLDDLKYTFHFVSVLITTLLCLQKTAALLFPMWSKRHLSNTKNHKRGKNYLTMIQTYLSDEIKKMKTSVEEQIKSTEDSLNKKLEVTEGTKSGKGARGSPKGKKK</sequence>
<proteinExistence type="predicted"/>
<feature type="compositionally biased region" description="Polar residues" evidence="1">
    <location>
        <begin position="98"/>
        <end position="114"/>
    </location>
</feature>
<evidence type="ECO:0000256" key="2">
    <source>
        <dbReference type="SAM" id="Phobius"/>
    </source>
</evidence>
<dbReference type="Proteomes" id="UP000683360">
    <property type="component" value="Unassembled WGS sequence"/>
</dbReference>
<evidence type="ECO:0008006" key="6">
    <source>
        <dbReference type="Google" id="ProtNLM"/>
    </source>
</evidence>
<feature type="compositionally biased region" description="Polar residues" evidence="1">
    <location>
        <begin position="34"/>
        <end position="58"/>
    </location>
</feature>
<comment type="caution">
    <text evidence="4">The sequence shown here is derived from an EMBL/GenBank/DDBJ whole genome shotgun (WGS) entry which is preliminary data.</text>
</comment>
<dbReference type="AlphaFoldDB" id="A0A8S3T7F1"/>
<dbReference type="EMBL" id="CAJPWZ010001969">
    <property type="protein sequence ID" value="CAG2227677.1"/>
    <property type="molecule type" value="Genomic_DNA"/>
</dbReference>
<feature type="region of interest" description="Disordered" evidence="1">
    <location>
        <begin position="34"/>
        <end position="62"/>
    </location>
</feature>
<feature type="transmembrane region" description="Helical" evidence="2">
    <location>
        <begin position="550"/>
        <end position="575"/>
    </location>
</feature>
<protein>
    <recommendedName>
        <fullName evidence="6">G-protein coupled receptors family 1 profile domain-containing protein</fullName>
    </recommendedName>
</protein>
<feature type="transmembrane region" description="Helical" evidence="2">
    <location>
        <begin position="514"/>
        <end position="538"/>
    </location>
</feature>
<feature type="compositionally biased region" description="Basic and acidic residues" evidence="1">
    <location>
        <begin position="673"/>
        <end position="688"/>
    </location>
</feature>
<evidence type="ECO:0000313" key="5">
    <source>
        <dbReference type="Proteomes" id="UP000683360"/>
    </source>
</evidence>
<feature type="region of interest" description="Disordered" evidence="1">
    <location>
        <begin position="98"/>
        <end position="119"/>
    </location>
</feature>
<keyword evidence="3" id="KW-0732">Signal</keyword>
<feature type="chain" id="PRO_5035759039" description="G-protein coupled receptors family 1 profile domain-containing protein" evidence="3">
    <location>
        <begin position="22"/>
        <end position="705"/>
    </location>
</feature>
<keyword evidence="2" id="KW-0812">Transmembrane</keyword>
<organism evidence="4 5">
    <name type="scientific">Mytilus edulis</name>
    <name type="common">Blue mussel</name>
    <dbReference type="NCBI Taxonomy" id="6550"/>
    <lineage>
        <taxon>Eukaryota</taxon>
        <taxon>Metazoa</taxon>
        <taxon>Spiralia</taxon>
        <taxon>Lophotrochozoa</taxon>
        <taxon>Mollusca</taxon>
        <taxon>Bivalvia</taxon>
        <taxon>Autobranchia</taxon>
        <taxon>Pteriomorphia</taxon>
        <taxon>Mytilida</taxon>
        <taxon>Mytiloidea</taxon>
        <taxon>Mytilidae</taxon>
        <taxon>Mytilinae</taxon>
        <taxon>Mytilus</taxon>
    </lineage>
</organism>
<accession>A0A8S3T7F1</accession>
<feature type="signal peptide" evidence="3">
    <location>
        <begin position="1"/>
        <end position="21"/>
    </location>
</feature>
<dbReference type="Gene3D" id="1.20.1070.10">
    <property type="entry name" value="Rhodopsin 7-helix transmembrane proteins"/>
    <property type="match status" value="1"/>
</dbReference>
<gene>
    <name evidence="4" type="ORF">MEDL_40676</name>
</gene>
<evidence type="ECO:0000256" key="1">
    <source>
        <dbReference type="SAM" id="MobiDB-lite"/>
    </source>
</evidence>
<feature type="region of interest" description="Disordered" evidence="1">
    <location>
        <begin position="673"/>
        <end position="705"/>
    </location>
</feature>
<keyword evidence="5" id="KW-1185">Reference proteome</keyword>
<evidence type="ECO:0000313" key="4">
    <source>
        <dbReference type="EMBL" id="CAG2227677.1"/>
    </source>
</evidence>
<evidence type="ECO:0000256" key="3">
    <source>
        <dbReference type="SAM" id="SignalP"/>
    </source>
</evidence>
<reference evidence="4" key="1">
    <citation type="submission" date="2021-03" db="EMBL/GenBank/DDBJ databases">
        <authorList>
            <person name="Bekaert M."/>
        </authorList>
    </citation>
    <scope>NUCLEOTIDE SEQUENCE</scope>
</reference>
<dbReference type="SUPFAM" id="SSF81321">
    <property type="entry name" value="Family A G protein-coupled receptor-like"/>
    <property type="match status" value="1"/>
</dbReference>
<name>A0A8S3T7F1_MYTED</name>
<feature type="transmembrane region" description="Helical" evidence="2">
    <location>
        <begin position="607"/>
        <end position="630"/>
    </location>
</feature>
<keyword evidence="2" id="KW-0472">Membrane</keyword>